<protein>
    <submittedName>
        <fullName evidence="2">Uncharacterized protein</fullName>
    </submittedName>
</protein>
<comment type="caution">
    <text evidence="2">The sequence shown here is derived from an EMBL/GenBank/DDBJ whole genome shotgun (WGS) entry which is preliminary data.</text>
</comment>
<evidence type="ECO:0000313" key="3">
    <source>
        <dbReference type="Proteomes" id="UP000266723"/>
    </source>
</evidence>
<evidence type="ECO:0000256" key="1">
    <source>
        <dbReference type="SAM" id="MobiDB-lite"/>
    </source>
</evidence>
<feature type="region of interest" description="Disordered" evidence="1">
    <location>
        <begin position="83"/>
        <end position="133"/>
    </location>
</feature>
<evidence type="ECO:0000313" key="2">
    <source>
        <dbReference type="EMBL" id="KAF3495671.1"/>
    </source>
</evidence>
<keyword evidence="3" id="KW-1185">Reference proteome</keyword>
<accession>A0ABQ7ADB3</accession>
<reference evidence="2 3" key="1">
    <citation type="journal article" date="2020" name="BMC Genomics">
        <title>Intraspecific diversification of the crop wild relative Brassica cretica Lam. using demographic model selection.</title>
        <authorList>
            <person name="Kioukis A."/>
            <person name="Michalopoulou V.A."/>
            <person name="Briers L."/>
            <person name="Pirintsos S."/>
            <person name="Studholme D.J."/>
            <person name="Pavlidis P."/>
            <person name="Sarris P.F."/>
        </authorList>
    </citation>
    <scope>NUCLEOTIDE SEQUENCE [LARGE SCALE GENOMIC DNA]</scope>
    <source>
        <strain evidence="3">cv. PFS-1207/04</strain>
    </source>
</reference>
<dbReference type="Proteomes" id="UP000266723">
    <property type="component" value="Unassembled WGS sequence"/>
</dbReference>
<dbReference type="EMBL" id="QGKV02002055">
    <property type="protein sequence ID" value="KAF3495671.1"/>
    <property type="molecule type" value="Genomic_DNA"/>
</dbReference>
<gene>
    <name evidence="2" type="ORF">DY000_02053182</name>
</gene>
<feature type="region of interest" description="Disordered" evidence="1">
    <location>
        <begin position="160"/>
        <end position="209"/>
    </location>
</feature>
<sequence>MSIDVEVVPSVNIEVVPSVDVEVVMSVDIEVVPSGDVEVLPSVDVEVLPSVDFEVLPSVDVEVLPSVDAATDRVAWPVATAKDLVRDSHHPPRNDKAPQTENSLRENQSGEKRRRRHDEKGNDNSRRSVNMIIGGSQYCSDTISAIKAYERKGEISENSLTWSAPSDFPKGEGDPESSTHATAKEQPVSKPNASTELEETNPVKVVDPATNVIDAIDDRKERRCGEGDGGDDRRNTYDLERRKERWLSHGQARVWQIGPCTSQAWSLRSDQARTRLGRYIATEFKPKLGRYVATEFEPSSVAT</sequence>
<proteinExistence type="predicted"/>
<feature type="compositionally biased region" description="Basic and acidic residues" evidence="1">
    <location>
        <begin position="83"/>
        <end position="98"/>
    </location>
</feature>
<organism evidence="2 3">
    <name type="scientific">Brassica cretica</name>
    <name type="common">Mustard</name>
    <dbReference type="NCBI Taxonomy" id="69181"/>
    <lineage>
        <taxon>Eukaryota</taxon>
        <taxon>Viridiplantae</taxon>
        <taxon>Streptophyta</taxon>
        <taxon>Embryophyta</taxon>
        <taxon>Tracheophyta</taxon>
        <taxon>Spermatophyta</taxon>
        <taxon>Magnoliopsida</taxon>
        <taxon>eudicotyledons</taxon>
        <taxon>Gunneridae</taxon>
        <taxon>Pentapetalae</taxon>
        <taxon>rosids</taxon>
        <taxon>malvids</taxon>
        <taxon>Brassicales</taxon>
        <taxon>Brassicaceae</taxon>
        <taxon>Brassiceae</taxon>
        <taxon>Brassica</taxon>
    </lineage>
</organism>
<name>A0ABQ7ADB3_BRACR</name>